<gene>
    <name evidence="7" type="ORF">JT25_001820</name>
</gene>
<evidence type="ECO:0000313" key="7">
    <source>
        <dbReference type="EMBL" id="AMK75234.1"/>
    </source>
</evidence>
<dbReference type="Pfam" id="PF00664">
    <property type="entry name" value="ABC_membrane"/>
    <property type="match status" value="1"/>
</dbReference>
<protein>
    <recommendedName>
        <fullName evidence="6">ABC transmembrane type-1 domain-containing protein</fullName>
    </recommendedName>
</protein>
<dbReference type="PANTHER" id="PTHR43394">
    <property type="entry name" value="ATP-DEPENDENT PERMEASE MDL1, MITOCHONDRIAL"/>
    <property type="match status" value="1"/>
</dbReference>
<keyword evidence="4 5" id="KW-0472">Membrane</keyword>
<dbReference type="GO" id="GO:0005886">
    <property type="term" value="C:plasma membrane"/>
    <property type="evidence" value="ECO:0007669"/>
    <property type="project" value="UniProtKB-SubCell"/>
</dbReference>
<dbReference type="PROSITE" id="PS50929">
    <property type="entry name" value="ABC_TM1F"/>
    <property type="match status" value="1"/>
</dbReference>
<dbReference type="CDD" id="cd18567">
    <property type="entry name" value="ABC_6TM_CvaB_RaxB_like"/>
    <property type="match status" value="1"/>
</dbReference>
<dbReference type="AlphaFoldDB" id="A0A140E4B0"/>
<evidence type="ECO:0000313" key="8">
    <source>
        <dbReference type="Proteomes" id="UP000030512"/>
    </source>
</evidence>
<organism evidence="7 8">
    <name type="scientific">Methylomonas denitrificans</name>
    <dbReference type="NCBI Taxonomy" id="1538553"/>
    <lineage>
        <taxon>Bacteria</taxon>
        <taxon>Pseudomonadati</taxon>
        <taxon>Pseudomonadota</taxon>
        <taxon>Gammaproteobacteria</taxon>
        <taxon>Methylococcales</taxon>
        <taxon>Methylococcaceae</taxon>
        <taxon>Methylomonas</taxon>
    </lineage>
</organism>
<evidence type="ECO:0000256" key="3">
    <source>
        <dbReference type="ARBA" id="ARBA00022989"/>
    </source>
</evidence>
<dbReference type="Gene3D" id="1.20.1560.10">
    <property type="entry name" value="ABC transporter type 1, transmembrane domain"/>
    <property type="match status" value="1"/>
</dbReference>
<dbReference type="EMBL" id="CP014476">
    <property type="protein sequence ID" value="AMK75234.1"/>
    <property type="molecule type" value="Genomic_DNA"/>
</dbReference>
<feature type="transmembrane region" description="Helical" evidence="5">
    <location>
        <begin position="96"/>
        <end position="114"/>
    </location>
</feature>
<name>A0A140E4B0_9GAMM</name>
<accession>A0A140E4B0</accession>
<dbReference type="PANTHER" id="PTHR43394:SF1">
    <property type="entry name" value="ATP-BINDING CASSETTE SUB-FAMILY B MEMBER 10, MITOCHONDRIAL"/>
    <property type="match status" value="1"/>
</dbReference>
<feature type="transmembrane region" description="Helical" evidence="5">
    <location>
        <begin position="121"/>
        <end position="139"/>
    </location>
</feature>
<sequence>MVVHDPAKGERELATAVVNKLFTGVALELTPSPEFEHITPRPSFPIATLIGKVYGLIRGLTQIAVLAVAMQLFAPLTPIAAQWIVDGAIVSGDRDFLLVLALAYALIAIIKIVLEAVRGWLAIVLATQFNLQWAIGHLLRLPVHWFEMQHTGDIVSRFQSMQAIQQTLTGKLVEVVLDGGFGLIVLAVMLLYSPMLSAFAIAAVLGYLLIRVLPHGVYHRLTDEALAHEAKEQTYFLESICAVHTTKLAGLEVQRRARWLNLFVAGVNKRIGAQKMSLGYSAVFATEAIHRAGARCDHGHGQHTDRGHAGGVYFVQGRLYVEIVLAEKEQIDGFAADKVIRCRKRAEGELAINSLNITRLTIAHRPETIGMADKVVSLAANTYSESMVDRFCVN</sequence>
<evidence type="ECO:0000256" key="1">
    <source>
        <dbReference type="ARBA" id="ARBA00004651"/>
    </source>
</evidence>
<dbReference type="InterPro" id="IPR036640">
    <property type="entry name" value="ABC1_TM_sf"/>
</dbReference>
<dbReference type="GO" id="GO:0005524">
    <property type="term" value="F:ATP binding"/>
    <property type="evidence" value="ECO:0007669"/>
    <property type="project" value="InterPro"/>
</dbReference>
<evidence type="ECO:0000256" key="4">
    <source>
        <dbReference type="ARBA" id="ARBA00023136"/>
    </source>
</evidence>
<comment type="subcellular location">
    <subcellularLocation>
        <location evidence="1">Cell membrane</location>
        <topology evidence="1">Multi-pass membrane protein</topology>
    </subcellularLocation>
</comment>
<dbReference type="Proteomes" id="UP000030512">
    <property type="component" value="Chromosome"/>
</dbReference>
<proteinExistence type="predicted"/>
<dbReference type="STRING" id="1538553.JT25_001820"/>
<keyword evidence="8" id="KW-1185">Reference proteome</keyword>
<keyword evidence="2 5" id="KW-0812">Transmembrane</keyword>
<feature type="domain" description="ABC transmembrane type-1" evidence="6">
    <location>
        <begin position="63"/>
        <end position="284"/>
    </location>
</feature>
<dbReference type="InterPro" id="IPR011527">
    <property type="entry name" value="ABC1_TM_dom"/>
</dbReference>
<dbReference type="GO" id="GO:0015421">
    <property type="term" value="F:ABC-type oligopeptide transporter activity"/>
    <property type="evidence" value="ECO:0007669"/>
    <property type="project" value="TreeGrafter"/>
</dbReference>
<evidence type="ECO:0000256" key="2">
    <source>
        <dbReference type="ARBA" id="ARBA00022692"/>
    </source>
</evidence>
<dbReference type="InterPro" id="IPR039421">
    <property type="entry name" value="Type_1_exporter"/>
</dbReference>
<reference evidence="7 8" key="1">
    <citation type="journal article" date="2015" name="Environ. Microbiol.">
        <title>Methane oxidation coupled to nitrate reduction under hypoxia by the Gammaproteobacterium Methylomonas denitrificans, sp. nov. type strain FJG1.</title>
        <authorList>
            <person name="Kits K.D."/>
            <person name="Klotz M.G."/>
            <person name="Stein L.Y."/>
        </authorList>
    </citation>
    <scope>NUCLEOTIDE SEQUENCE [LARGE SCALE GENOMIC DNA]</scope>
    <source>
        <strain evidence="7 8">FJG1</strain>
    </source>
</reference>
<feature type="transmembrane region" description="Helical" evidence="5">
    <location>
        <begin position="63"/>
        <end position="84"/>
    </location>
</feature>
<evidence type="ECO:0000259" key="6">
    <source>
        <dbReference type="PROSITE" id="PS50929"/>
    </source>
</evidence>
<feature type="transmembrane region" description="Helical" evidence="5">
    <location>
        <begin position="181"/>
        <end position="210"/>
    </location>
</feature>
<dbReference type="KEGG" id="mdn:JT25_001820"/>
<evidence type="ECO:0000256" key="5">
    <source>
        <dbReference type="SAM" id="Phobius"/>
    </source>
</evidence>
<keyword evidence="3 5" id="KW-1133">Transmembrane helix</keyword>
<dbReference type="SUPFAM" id="SSF90123">
    <property type="entry name" value="ABC transporter transmembrane region"/>
    <property type="match status" value="1"/>
</dbReference>
<dbReference type="OrthoDB" id="6828292at2"/>
<dbReference type="RefSeq" id="WP_052141915.1">
    <property type="nucleotide sequence ID" value="NZ_CP014476.1"/>
</dbReference>